<sequence>PKQQIEKEEEGKIALDILREEKIKQIARIIDKGFMRCKTISGGVSQSTLEKWAEKILELST</sequence>
<reference evidence="1" key="1">
    <citation type="journal article" date="2014" name="Front. Microbiol.">
        <title>High frequency of phylogenetically diverse reductive dehalogenase-homologous genes in deep subseafloor sedimentary metagenomes.</title>
        <authorList>
            <person name="Kawai M."/>
            <person name="Futagami T."/>
            <person name="Toyoda A."/>
            <person name="Takaki Y."/>
            <person name="Nishi S."/>
            <person name="Hori S."/>
            <person name="Arai W."/>
            <person name="Tsubouchi T."/>
            <person name="Morono Y."/>
            <person name="Uchiyama I."/>
            <person name="Ito T."/>
            <person name="Fujiyama A."/>
            <person name="Inagaki F."/>
            <person name="Takami H."/>
        </authorList>
    </citation>
    <scope>NUCLEOTIDE SEQUENCE</scope>
    <source>
        <strain evidence="1">Expedition CK06-06</strain>
    </source>
</reference>
<gene>
    <name evidence="1" type="ORF">S06H3_21605</name>
</gene>
<organism evidence="1">
    <name type="scientific">marine sediment metagenome</name>
    <dbReference type="NCBI Taxonomy" id="412755"/>
    <lineage>
        <taxon>unclassified sequences</taxon>
        <taxon>metagenomes</taxon>
        <taxon>ecological metagenomes</taxon>
    </lineage>
</organism>
<evidence type="ECO:0000313" key="1">
    <source>
        <dbReference type="EMBL" id="GAI07188.1"/>
    </source>
</evidence>
<dbReference type="EMBL" id="BARV01011376">
    <property type="protein sequence ID" value="GAI07188.1"/>
    <property type="molecule type" value="Genomic_DNA"/>
</dbReference>
<proteinExistence type="predicted"/>
<dbReference type="AlphaFoldDB" id="X1KKG6"/>
<comment type="caution">
    <text evidence="1">The sequence shown here is derived from an EMBL/GenBank/DDBJ whole genome shotgun (WGS) entry which is preliminary data.</text>
</comment>
<feature type="non-terminal residue" evidence="1">
    <location>
        <position position="1"/>
    </location>
</feature>
<name>X1KKG6_9ZZZZ</name>
<protein>
    <submittedName>
        <fullName evidence="1">Uncharacterized protein</fullName>
    </submittedName>
</protein>
<accession>X1KKG6</accession>